<accession>A0A9P8K496</accession>
<dbReference type="GO" id="GO:0005886">
    <property type="term" value="C:plasma membrane"/>
    <property type="evidence" value="ECO:0007669"/>
    <property type="project" value="TreeGrafter"/>
</dbReference>
<dbReference type="GO" id="GO:0015123">
    <property type="term" value="F:acetate transmembrane transporter activity"/>
    <property type="evidence" value="ECO:0007669"/>
    <property type="project" value="TreeGrafter"/>
</dbReference>
<evidence type="ECO:0000313" key="8">
    <source>
        <dbReference type="Proteomes" id="UP000767238"/>
    </source>
</evidence>
<feature type="transmembrane region" description="Helical" evidence="6">
    <location>
        <begin position="80"/>
        <end position="98"/>
    </location>
</feature>
<comment type="caution">
    <text evidence="7">The sequence shown here is derived from an EMBL/GenBank/DDBJ whole genome shotgun (WGS) entry which is preliminary data.</text>
</comment>
<dbReference type="InterPro" id="IPR051633">
    <property type="entry name" value="AceTr"/>
</dbReference>
<dbReference type="Pfam" id="PF01184">
    <property type="entry name" value="Gpr1_Fun34_YaaH"/>
    <property type="match status" value="1"/>
</dbReference>
<dbReference type="InterPro" id="IPR000791">
    <property type="entry name" value="Gpr1/Fun34/SatP-like"/>
</dbReference>
<dbReference type="AlphaFoldDB" id="A0A9P8K496"/>
<comment type="similarity">
    <text evidence="2">Belongs to the acetate uptake transporter (AceTr) (TC 2.A.96) family.</text>
</comment>
<evidence type="ECO:0008006" key="9">
    <source>
        <dbReference type="Google" id="ProtNLM"/>
    </source>
</evidence>
<comment type="subcellular location">
    <subcellularLocation>
        <location evidence="1">Membrane</location>
        <topology evidence="1">Multi-pass membrane protein</topology>
    </subcellularLocation>
</comment>
<sequence>MNDLEEYKGREEMLERVRTAGTISMSPELFEKLYLAPKTNVSGDLRKTIGNPTPLGLVGFVLGLTPLACCLMGWRGSGGLGAANIGVYFFIGGPLLMISGLMEFILGNTFPFVVFVTYGGVFFSLGASLQPFYNAAGAYSPTGSHADGLTRPEFNASLAFFPVAVACLNIIFMIAATRINAVFLLVFISAGLGFFLLASGLWLAAEGEARASSLLVGTGASWFFSAICGWYLLLIQILAIMGFTIKLPVGDFSGLWNRGKEKRDGDLES</sequence>
<feature type="transmembrane region" description="Helical" evidence="6">
    <location>
        <begin position="55"/>
        <end position="74"/>
    </location>
</feature>
<keyword evidence="3 6" id="KW-0812">Transmembrane</keyword>
<evidence type="ECO:0000256" key="1">
    <source>
        <dbReference type="ARBA" id="ARBA00004141"/>
    </source>
</evidence>
<organism evidence="7 8">
    <name type="scientific">Aureobasidium melanogenum</name>
    <name type="common">Aureobasidium pullulans var. melanogenum</name>
    <dbReference type="NCBI Taxonomy" id="46634"/>
    <lineage>
        <taxon>Eukaryota</taxon>
        <taxon>Fungi</taxon>
        <taxon>Dikarya</taxon>
        <taxon>Ascomycota</taxon>
        <taxon>Pezizomycotina</taxon>
        <taxon>Dothideomycetes</taxon>
        <taxon>Dothideomycetidae</taxon>
        <taxon>Dothideales</taxon>
        <taxon>Saccotheciaceae</taxon>
        <taxon>Aureobasidium</taxon>
    </lineage>
</organism>
<dbReference type="PANTHER" id="PTHR31123">
    <property type="entry name" value="ACCUMULATION OF DYADS PROTEIN 2-RELATED"/>
    <property type="match status" value="1"/>
</dbReference>
<dbReference type="Proteomes" id="UP000767238">
    <property type="component" value="Unassembled WGS sequence"/>
</dbReference>
<evidence type="ECO:0000313" key="7">
    <source>
        <dbReference type="EMBL" id="KAH0212772.1"/>
    </source>
</evidence>
<evidence type="ECO:0000256" key="3">
    <source>
        <dbReference type="ARBA" id="ARBA00022692"/>
    </source>
</evidence>
<feature type="transmembrane region" description="Helical" evidence="6">
    <location>
        <begin position="182"/>
        <end position="202"/>
    </location>
</feature>
<keyword evidence="4 6" id="KW-1133">Transmembrane helix</keyword>
<feature type="transmembrane region" description="Helical" evidence="6">
    <location>
        <begin position="154"/>
        <end position="175"/>
    </location>
</feature>
<evidence type="ECO:0000256" key="5">
    <source>
        <dbReference type="ARBA" id="ARBA00023136"/>
    </source>
</evidence>
<name>A0A9P8K496_AURME</name>
<protein>
    <recommendedName>
        <fullName evidence="9">GPR1/FUN34/YaaH-class plasma membrane protein</fullName>
    </recommendedName>
</protein>
<reference evidence="7" key="1">
    <citation type="journal article" date="2021" name="J Fungi (Basel)">
        <title>Virulence traits and population genomics of the black yeast Aureobasidium melanogenum.</title>
        <authorList>
            <person name="Cernosa A."/>
            <person name="Sun X."/>
            <person name="Gostincar C."/>
            <person name="Fang C."/>
            <person name="Gunde-Cimerman N."/>
            <person name="Song Z."/>
        </authorList>
    </citation>
    <scope>NUCLEOTIDE SEQUENCE</scope>
    <source>
        <strain evidence="7">EXF-8016</strain>
    </source>
</reference>
<gene>
    <name evidence="7" type="ORF">KCV03_g9190</name>
</gene>
<dbReference type="PANTHER" id="PTHR31123:SF4">
    <property type="entry name" value="PROTEIN ALCS"/>
    <property type="match status" value="1"/>
</dbReference>
<proteinExistence type="inferred from homology"/>
<evidence type="ECO:0000256" key="2">
    <source>
        <dbReference type="ARBA" id="ARBA00005587"/>
    </source>
</evidence>
<reference evidence="7" key="2">
    <citation type="submission" date="2021-08" db="EMBL/GenBank/DDBJ databases">
        <authorList>
            <person name="Gostincar C."/>
            <person name="Sun X."/>
            <person name="Song Z."/>
            <person name="Gunde-Cimerman N."/>
        </authorList>
    </citation>
    <scope>NUCLEOTIDE SEQUENCE</scope>
    <source>
        <strain evidence="7">EXF-8016</strain>
    </source>
</reference>
<evidence type="ECO:0000256" key="4">
    <source>
        <dbReference type="ARBA" id="ARBA00022989"/>
    </source>
</evidence>
<evidence type="ECO:0000256" key="6">
    <source>
        <dbReference type="SAM" id="Phobius"/>
    </source>
</evidence>
<dbReference type="OrthoDB" id="3648309at2759"/>
<dbReference type="EMBL" id="JAHFYH010000108">
    <property type="protein sequence ID" value="KAH0212772.1"/>
    <property type="molecule type" value="Genomic_DNA"/>
</dbReference>
<feature type="non-terminal residue" evidence="7">
    <location>
        <position position="1"/>
    </location>
</feature>
<feature type="transmembrane region" description="Helical" evidence="6">
    <location>
        <begin position="110"/>
        <end position="134"/>
    </location>
</feature>
<feature type="transmembrane region" description="Helical" evidence="6">
    <location>
        <begin position="222"/>
        <end position="245"/>
    </location>
</feature>
<keyword evidence="5 6" id="KW-0472">Membrane</keyword>